<reference evidence="2" key="1">
    <citation type="journal article" date="2019" name="Int. J. Syst. Evol. Microbiol.">
        <title>The Global Catalogue of Microorganisms (GCM) 10K type strain sequencing project: providing services to taxonomists for standard genome sequencing and annotation.</title>
        <authorList>
            <consortium name="The Broad Institute Genomics Platform"/>
            <consortium name="The Broad Institute Genome Sequencing Center for Infectious Disease"/>
            <person name="Wu L."/>
            <person name="Ma J."/>
        </authorList>
    </citation>
    <scope>NUCLEOTIDE SEQUENCE [LARGE SCALE GENOMIC DNA]</scope>
    <source>
        <strain evidence="2">CGMCC 4.7132</strain>
    </source>
</reference>
<sequence length="188" mass="20234">MNWKRNLGYGLGLLALVPAVLAAEVLPWREKYENGTQKGGHEAVAAAGRPALLNGIEWRLKSITEGRPPDDAYRPLPPRTKVAIAVITLKPLTERASKWFGDIGGICKIKLTDAAGRSWGPAFRSDLAPKNGLAASCFNLDADFKLAPLPVGKELAVQTVHVVPADAFTTLRVEVRVAPEPGTVRLLP</sequence>
<dbReference type="RefSeq" id="WP_380839241.1">
    <property type="nucleotide sequence ID" value="NZ_JBHSFP010000004.1"/>
</dbReference>
<accession>A0ABV9CEF9</accession>
<gene>
    <name evidence="1" type="ORF">ACFO60_09595</name>
</gene>
<comment type="caution">
    <text evidence="1">The sequence shown here is derived from an EMBL/GenBank/DDBJ whole genome shotgun (WGS) entry which is preliminary data.</text>
</comment>
<evidence type="ECO:0000313" key="2">
    <source>
        <dbReference type="Proteomes" id="UP001596004"/>
    </source>
</evidence>
<keyword evidence="2" id="KW-1185">Reference proteome</keyword>
<evidence type="ECO:0000313" key="1">
    <source>
        <dbReference type="EMBL" id="MFC4531015.1"/>
    </source>
</evidence>
<dbReference type="EMBL" id="JBHSFP010000004">
    <property type="protein sequence ID" value="MFC4531015.1"/>
    <property type="molecule type" value="Genomic_DNA"/>
</dbReference>
<organism evidence="1 2">
    <name type="scientific">Sphaerisporangium dianthi</name>
    <dbReference type="NCBI Taxonomy" id="1436120"/>
    <lineage>
        <taxon>Bacteria</taxon>
        <taxon>Bacillati</taxon>
        <taxon>Actinomycetota</taxon>
        <taxon>Actinomycetes</taxon>
        <taxon>Streptosporangiales</taxon>
        <taxon>Streptosporangiaceae</taxon>
        <taxon>Sphaerisporangium</taxon>
    </lineage>
</organism>
<dbReference type="Proteomes" id="UP001596004">
    <property type="component" value="Unassembled WGS sequence"/>
</dbReference>
<proteinExistence type="predicted"/>
<protein>
    <submittedName>
        <fullName evidence="1">Uncharacterized protein</fullName>
    </submittedName>
</protein>
<name>A0ABV9CEF9_9ACTN</name>